<accession>A0ABD3PJ26</accession>
<sequence length="128" mass="14503">MAKTAYRVQRIDCEDEVTEYKTVLDCVFVGNPRKLTNSERKKTVDGIETVYNKLQAEKVCDSLQRRVVSVSAPIRKRVNKNVADPSEGGFVLSYEVTGSCRGCPEPLLFEDSINRNQSPRRALKFTRS</sequence>
<name>A0ABD3PJ26_9STRA</name>
<evidence type="ECO:0000313" key="2">
    <source>
        <dbReference type="Proteomes" id="UP001530400"/>
    </source>
</evidence>
<evidence type="ECO:0000313" key="1">
    <source>
        <dbReference type="EMBL" id="KAL3787932.1"/>
    </source>
</evidence>
<organism evidence="1 2">
    <name type="scientific">Cyclotella atomus</name>
    <dbReference type="NCBI Taxonomy" id="382360"/>
    <lineage>
        <taxon>Eukaryota</taxon>
        <taxon>Sar</taxon>
        <taxon>Stramenopiles</taxon>
        <taxon>Ochrophyta</taxon>
        <taxon>Bacillariophyta</taxon>
        <taxon>Coscinodiscophyceae</taxon>
        <taxon>Thalassiosirophycidae</taxon>
        <taxon>Stephanodiscales</taxon>
        <taxon>Stephanodiscaceae</taxon>
        <taxon>Cyclotella</taxon>
    </lineage>
</organism>
<dbReference type="EMBL" id="JALLPJ020000591">
    <property type="protein sequence ID" value="KAL3787932.1"/>
    <property type="molecule type" value="Genomic_DNA"/>
</dbReference>
<dbReference type="Proteomes" id="UP001530400">
    <property type="component" value="Unassembled WGS sequence"/>
</dbReference>
<keyword evidence="2" id="KW-1185">Reference proteome</keyword>
<protein>
    <submittedName>
        <fullName evidence="1">Uncharacterized protein</fullName>
    </submittedName>
</protein>
<proteinExistence type="predicted"/>
<comment type="caution">
    <text evidence="1">The sequence shown here is derived from an EMBL/GenBank/DDBJ whole genome shotgun (WGS) entry which is preliminary data.</text>
</comment>
<gene>
    <name evidence="1" type="ORF">ACHAWO_001081</name>
</gene>
<dbReference type="AlphaFoldDB" id="A0ABD3PJ26"/>
<reference evidence="1 2" key="1">
    <citation type="submission" date="2024-10" db="EMBL/GenBank/DDBJ databases">
        <title>Updated reference genomes for cyclostephanoid diatoms.</title>
        <authorList>
            <person name="Roberts W.R."/>
            <person name="Alverson A.J."/>
        </authorList>
    </citation>
    <scope>NUCLEOTIDE SEQUENCE [LARGE SCALE GENOMIC DNA]</scope>
    <source>
        <strain evidence="1 2">AJA010-31</strain>
    </source>
</reference>